<organism evidence="8 9">
    <name type="scientific">Roseovarius spongiae</name>
    <dbReference type="NCBI Taxonomy" id="2320272"/>
    <lineage>
        <taxon>Bacteria</taxon>
        <taxon>Pseudomonadati</taxon>
        <taxon>Pseudomonadota</taxon>
        <taxon>Alphaproteobacteria</taxon>
        <taxon>Rhodobacterales</taxon>
        <taxon>Roseobacteraceae</taxon>
        <taxon>Roseovarius</taxon>
    </lineage>
</organism>
<evidence type="ECO:0000313" key="9">
    <source>
        <dbReference type="Proteomes" id="UP000281128"/>
    </source>
</evidence>
<evidence type="ECO:0000256" key="3">
    <source>
        <dbReference type="ARBA" id="ARBA00022723"/>
    </source>
</evidence>
<keyword evidence="4 7" id="KW-0732">Signal</keyword>
<keyword evidence="3 6" id="KW-0479">Metal-binding</keyword>
<keyword evidence="9" id="KW-1185">Reference proteome</keyword>
<dbReference type="FunFam" id="3.40.190.10:FF:000035">
    <property type="entry name" value="Molybdate ABC transporter substrate-binding protein"/>
    <property type="match status" value="1"/>
</dbReference>
<dbReference type="Gene3D" id="3.40.190.10">
    <property type="entry name" value="Periplasmic binding protein-like II"/>
    <property type="match status" value="2"/>
</dbReference>
<comment type="subunit">
    <text evidence="5">The complex is composed of two ATP-binding proteins (ModC), two transmembrane proteins (ModB) and a solute-binding protein (ModA).</text>
</comment>
<feature type="binding site" evidence="6">
    <location>
        <position position="33"/>
    </location>
    <ligand>
        <name>molybdate</name>
        <dbReference type="ChEBI" id="CHEBI:36264"/>
    </ligand>
</feature>
<dbReference type="EMBL" id="RAPE01000001">
    <property type="protein sequence ID" value="RKF16617.1"/>
    <property type="molecule type" value="Genomic_DNA"/>
</dbReference>
<dbReference type="PANTHER" id="PTHR30632">
    <property type="entry name" value="MOLYBDATE-BINDING PERIPLASMIC PROTEIN"/>
    <property type="match status" value="1"/>
</dbReference>
<evidence type="ECO:0000256" key="7">
    <source>
        <dbReference type="SAM" id="SignalP"/>
    </source>
</evidence>
<dbReference type="PIRSF" id="PIRSF004846">
    <property type="entry name" value="ModA"/>
    <property type="match status" value="1"/>
</dbReference>
<accession>A0A3A8AXM8</accession>
<dbReference type="GO" id="GO:0030288">
    <property type="term" value="C:outer membrane-bounded periplasmic space"/>
    <property type="evidence" value="ECO:0007669"/>
    <property type="project" value="TreeGrafter"/>
</dbReference>
<evidence type="ECO:0000256" key="4">
    <source>
        <dbReference type="ARBA" id="ARBA00022729"/>
    </source>
</evidence>
<feature type="binding site" evidence="6">
    <location>
        <position position="56"/>
    </location>
    <ligand>
        <name>molybdate</name>
        <dbReference type="ChEBI" id="CHEBI:36264"/>
    </ligand>
</feature>
<comment type="similarity">
    <text evidence="1">Belongs to the bacterial solute-binding protein ModA family.</text>
</comment>
<dbReference type="InterPro" id="IPR005950">
    <property type="entry name" value="ModA"/>
</dbReference>
<feature type="signal peptide" evidence="7">
    <location>
        <begin position="1"/>
        <end position="21"/>
    </location>
</feature>
<dbReference type="Pfam" id="PF13531">
    <property type="entry name" value="SBP_bac_11"/>
    <property type="match status" value="1"/>
</dbReference>
<proteinExistence type="inferred from homology"/>
<comment type="caution">
    <text evidence="8">The sequence shown here is derived from an EMBL/GenBank/DDBJ whole genome shotgun (WGS) entry which is preliminary data.</text>
</comment>
<sequence>MKHLAFLLCLLLAAAAAAPLAAGGRVTVFAAASLQGALDEVVAAWPGEAAISYGGSGAMARQIAQGAPADLVVLANVDWMDWLVSEGLVTQASVVNLLGNRLVLVGPADSPDLQAIDAAALLGRLDGGRLAMGETRGVPAGIYGRAWLEDAGLWDALAPRLAETENVRVALALVARSEAPLGVVYATDALAEPGVRILYEAPEDPAIQILYPAAPLTTAGKELFAHLRTPEAAAIFARHGFAPPGAAP</sequence>
<evidence type="ECO:0000256" key="1">
    <source>
        <dbReference type="ARBA" id="ARBA00009175"/>
    </source>
</evidence>
<dbReference type="AlphaFoldDB" id="A0A3A8AXM8"/>
<dbReference type="GO" id="GO:1901359">
    <property type="term" value="F:tungstate binding"/>
    <property type="evidence" value="ECO:0007669"/>
    <property type="project" value="UniProtKB-ARBA"/>
</dbReference>
<dbReference type="GO" id="GO:0046872">
    <property type="term" value="F:metal ion binding"/>
    <property type="evidence" value="ECO:0007669"/>
    <property type="project" value="UniProtKB-KW"/>
</dbReference>
<feature type="binding site" evidence="6">
    <location>
        <position position="140"/>
    </location>
    <ligand>
        <name>molybdate</name>
        <dbReference type="ChEBI" id="CHEBI:36264"/>
    </ligand>
</feature>
<dbReference type="PANTHER" id="PTHR30632:SF17">
    <property type="entry name" value="MOLYBDATE-BINDING PROTEIN MODA"/>
    <property type="match status" value="1"/>
</dbReference>
<dbReference type="InterPro" id="IPR050682">
    <property type="entry name" value="ModA/WtpA"/>
</dbReference>
<gene>
    <name evidence="8" type="primary">modA</name>
    <name evidence="8" type="ORF">D6850_03465</name>
</gene>
<dbReference type="OrthoDB" id="9785015at2"/>
<protein>
    <submittedName>
        <fullName evidence="8">Molybdate ABC transporter substrate-binding protein</fullName>
    </submittedName>
</protein>
<feature type="binding site" evidence="6">
    <location>
        <position position="167"/>
    </location>
    <ligand>
        <name>molybdate</name>
        <dbReference type="ChEBI" id="CHEBI:36264"/>
    </ligand>
</feature>
<keyword evidence="2 6" id="KW-0500">Molybdenum</keyword>
<evidence type="ECO:0000256" key="2">
    <source>
        <dbReference type="ARBA" id="ARBA00022505"/>
    </source>
</evidence>
<dbReference type="RefSeq" id="WP_121163798.1">
    <property type="nucleotide sequence ID" value="NZ_RAPE01000001.1"/>
</dbReference>
<dbReference type="SUPFAM" id="SSF53850">
    <property type="entry name" value="Periplasmic binding protein-like II"/>
    <property type="match status" value="1"/>
</dbReference>
<dbReference type="GO" id="GO:0030973">
    <property type="term" value="F:molybdate ion binding"/>
    <property type="evidence" value="ECO:0007669"/>
    <property type="project" value="TreeGrafter"/>
</dbReference>
<reference evidence="8 9" key="1">
    <citation type="submission" date="2018-09" db="EMBL/GenBank/DDBJ databases">
        <title>Roseovarius spongiae sp. nov., isolated from a marine sponge.</title>
        <authorList>
            <person name="Zhuang L."/>
            <person name="Luo L."/>
        </authorList>
    </citation>
    <scope>NUCLEOTIDE SEQUENCE [LARGE SCALE GENOMIC DNA]</scope>
    <source>
        <strain evidence="8 9">HN-E21</strain>
    </source>
</reference>
<name>A0A3A8AXM8_9RHOB</name>
<evidence type="ECO:0000256" key="6">
    <source>
        <dbReference type="PIRSR" id="PIRSR004846-1"/>
    </source>
</evidence>
<dbReference type="Proteomes" id="UP000281128">
    <property type="component" value="Unassembled WGS sequence"/>
</dbReference>
<dbReference type="NCBIfam" id="TIGR01256">
    <property type="entry name" value="modA"/>
    <property type="match status" value="1"/>
</dbReference>
<feature type="chain" id="PRO_5017986068" evidence="7">
    <location>
        <begin position="22"/>
        <end position="248"/>
    </location>
</feature>
<feature type="binding site" evidence="6">
    <location>
        <position position="185"/>
    </location>
    <ligand>
        <name>molybdate</name>
        <dbReference type="ChEBI" id="CHEBI:36264"/>
    </ligand>
</feature>
<evidence type="ECO:0000313" key="8">
    <source>
        <dbReference type="EMBL" id="RKF16617.1"/>
    </source>
</evidence>
<evidence type="ECO:0000256" key="5">
    <source>
        <dbReference type="ARBA" id="ARBA00062515"/>
    </source>
</evidence>
<dbReference type="GO" id="GO:0015689">
    <property type="term" value="P:molybdate ion transport"/>
    <property type="evidence" value="ECO:0007669"/>
    <property type="project" value="InterPro"/>
</dbReference>